<protein>
    <submittedName>
        <fullName evidence="3">Uncharacterized protein</fullName>
    </submittedName>
</protein>
<proteinExistence type="predicted"/>
<evidence type="ECO:0000313" key="3">
    <source>
        <dbReference type="EMBL" id="KAF7295219.1"/>
    </source>
</evidence>
<dbReference type="AlphaFoldDB" id="A0A8H6S9B6"/>
<feature type="signal peptide" evidence="2">
    <location>
        <begin position="1"/>
        <end position="19"/>
    </location>
</feature>
<dbReference type="EMBL" id="JACAZF010000009">
    <property type="protein sequence ID" value="KAF7295219.1"/>
    <property type="molecule type" value="Genomic_DNA"/>
</dbReference>
<accession>A0A8H6S9B6</accession>
<reference evidence="3" key="1">
    <citation type="submission" date="2020-05" db="EMBL/GenBank/DDBJ databases">
        <title>Mycena genomes resolve the evolution of fungal bioluminescence.</title>
        <authorList>
            <person name="Tsai I.J."/>
        </authorList>
    </citation>
    <scope>NUCLEOTIDE SEQUENCE</scope>
    <source>
        <strain evidence="3">171206Taipei</strain>
    </source>
</reference>
<dbReference type="GeneID" id="59349704"/>
<comment type="caution">
    <text evidence="3">The sequence shown here is derived from an EMBL/GenBank/DDBJ whole genome shotgun (WGS) entry which is preliminary data.</text>
</comment>
<feature type="region of interest" description="Disordered" evidence="1">
    <location>
        <begin position="255"/>
        <end position="278"/>
    </location>
</feature>
<feature type="chain" id="PRO_5034316859" evidence="2">
    <location>
        <begin position="20"/>
        <end position="278"/>
    </location>
</feature>
<sequence length="278" mass="29553">MRFILPFVTLALSLTAVSAVPIADRRAELSLVARAEDALVQSLMPEIEKIIEAELTSLVQDDDDDSDLERRGGVPANIGGALRNVASSVGSRLRTGLAAKLRRPTTAKATGRTRARDVSDEHDHDEDDEDDDEFFDFADDDDEDSDLARRGGVPANIGGALRNVASSVGQRLRTGLAAKLRRPGTAKATGRVTGTSRVAARDFDDEEHDHDEEVDFDDEELERRGGVPANIGGALRNVASSIAAKLKAGITNRLRGGARTGTGTAGRTGAATTGRTRV</sequence>
<dbReference type="Proteomes" id="UP000636479">
    <property type="component" value="Unassembled WGS sequence"/>
</dbReference>
<dbReference type="RefSeq" id="XP_037216582.1">
    <property type="nucleotide sequence ID" value="XM_037367188.1"/>
</dbReference>
<keyword evidence="4" id="KW-1185">Reference proteome</keyword>
<evidence type="ECO:0000256" key="1">
    <source>
        <dbReference type="SAM" id="MobiDB-lite"/>
    </source>
</evidence>
<feature type="compositionally biased region" description="Low complexity" evidence="1">
    <location>
        <begin position="267"/>
        <end position="278"/>
    </location>
</feature>
<feature type="compositionally biased region" description="Acidic residues" evidence="1">
    <location>
        <begin position="123"/>
        <end position="145"/>
    </location>
</feature>
<name>A0A8H6S9B6_9AGAR</name>
<feature type="region of interest" description="Disordered" evidence="1">
    <location>
        <begin position="101"/>
        <end position="156"/>
    </location>
</feature>
<keyword evidence="2" id="KW-0732">Signal</keyword>
<evidence type="ECO:0000313" key="4">
    <source>
        <dbReference type="Proteomes" id="UP000636479"/>
    </source>
</evidence>
<evidence type="ECO:0000256" key="2">
    <source>
        <dbReference type="SAM" id="SignalP"/>
    </source>
</evidence>
<gene>
    <name evidence="3" type="ORF">MIND_01060800</name>
</gene>
<organism evidence="3 4">
    <name type="scientific">Mycena indigotica</name>
    <dbReference type="NCBI Taxonomy" id="2126181"/>
    <lineage>
        <taxon>Eukaryota</taxon>
        <taxon>Fungi</taxon>
        <taxon>Dikarya</taxon>
        <taxon>Basidiomycota</taxon>
        <taxon>Agaricomycotina</taxon>
        <taxon>Agaricomycetes</taxon>
        <taxon>Agaricomycetidae</taxon>
        <taxon>Agaricales</taxon>
        <taxon>Marasmiineae</taxon>
        <taxon>Mycenaceae</taxon>
        <taxon>Mycena</taxon>
    </lineage>
</organism>